<dbReference type="EMBL" id="WODC01000004">
    <property type="protein sequence ID" value="MUM77493.1"/>
    <property type="molecule type" value="Genomic_DNA"/>
</dbReference>
<accession>A0A7K1KN33</accession>
<comment type="caution">
    <text evidence="2">The sequence shown here is derived from an EMBL/GenBank/DDBJ whole genome shotgun (WGS) entry which is preliminary data.</text>
</comment>
<protein>
    <submittedName>
        <fullName evidence="2">HDOD domain-containing protein</fullName>
    </submittedName>
</protein>
<evidence type="ECO:0000259" key="1">
    <source>
        <dbReference type="PROSITE" id="PS51833"/>
    </source>
</evidence>
<keyword evidence="3" id="KW-1185">Reference proteome</keyword>
<dbReference type="Proteomes" id="UP000461162">
    <property type="component" value="Unassembled WGS sequence"/>
</dbReference>
<dbReference type="InterPro" id="IPR052340">
    <property type="entry name" value="RNase_Y/CdgJ"/>
</dbReference>
<evidence type="ECO:0000313" key="3">
    <source>
        <dbReference type="Proteomes" id="UP000461162"/>
    </source>
</evidence>
<dbReference type="AlphaFoldDB" id="A0A7K1KN33"/>
<gene>
    <name evidence="2" type="ORF">GKC30_07610</name>
</gene>
<dbReference type="PROSITE" id="PS51833">
    <property type="entry name" value="HDOD"/>
    <property type="match status" value="1"/>
</dbReference>
<dbReference type="PANTHER" id="PTHR33525">
    <property type="match status" value="1"/>
</dbReference>
<dbReference type="InterPro" id="IPR003607">
    <property type="entry name" value="HD/PDEase_dom"/>
</dbReference>
<reference evidence="2 3" key="1">
    <citation type="submission" date="2019-11" db="EMBL/GenBank/DDBJ databases">
        <title>Pseudodesulfovibrio alkaliphilus, sp. nov., an alkaliphilic sulfate-reducing bacteria from mud volcano of Taman peninsula, Russia.</title>
        <authorList>
            <person name="Frolova A."/>
            <person name="Merkel A.Y."/>
            <person name="Slobodkin A.I."/>
        </authorList>
    </citation>
    <scope>NUCLEOTIDE SEQUENCE [LARGE SCALE GENOMIC DNA]</scope>
    <source>
        <strain evidence="2 3">F-1</strain>
    </source>
</reference>
<evidence type="ECO:0000313" key="2">
    <source>
        <dbReference type="EMBL" id="MUM77493.1"/>
    </source>
</evidence>
<proteinExistence type="predicted"/>
<dbReference type="InterPro" id="IPR013976">
    <property type="entry name" value="HDOD"/>
</dbReference>
<dbReference type="CDD" id="cd00077">
    <property type="entry name" value="HDc"/>
    <property type="match status" value="1"/>
</dbReference>
<dbReference type="Pfam" id="PF08668">
    <property type="entry name" value="HDOD"/>
    <property type="match status" value="1"/>
</dbReference>
<feature type="domain" description="HDOD" evidence="1">
    <location>
        <begin position="153"/>
        <end position="348"/>
    </location>
</feature>
<name>A0A7K1KN33_9BACT</name>
<organism evidence="2 3">
    <name type="scientific">Pseudodesulfovibrio alkaliphilus</name>
    <dbReference type="NCBI Taxonomy" id="2661613"/>
    <lineage>
        <taxon>Bacteria</taxon>
        <taxon>Pseudomonadati</taxon>
        <taxon>Thermodesulfobacteriota</taxon>
        <taxon>Desulfovibrionia</taxon>
        <taxon>Desulfovibrionales</taxon>
        <taxon>Desulfovibrionaceae</taxon>
    </lineage>
</organism>
<dbReference type="SUPFAM" id="SSF109604">
    <property type="entry name" value="HD-domain/PDEase-like"/>
    <property type="match status" value="1"/>
</dbReference>
<sequence>MPKMILSQLAPGMTLANDLTTAEGRLLLPRGAMLTEAHIRTCRVWGVVEADIQGDENESNDRFTSFDQIHPEVLEACKILAAQRFVLNNAQRPVVRELARLYVLRQARGFAPEQARWMVAACQHDDTVDIFAPPPTSETGISPEAVVRQEMELASLPAIFFQITESLNNPRSSASYVAEVISKDVALSARLLKMVNTPFYGFPSRIDTLSRAVTIVGTNQLTNLALGVSIIAAFDGVPEEFFTLKEFWLHSVTCGIVARLLAGRAGLDGDEKFFVAGLLHDIGRLVMLKNHLKASIEVLRPAKVGRRGLVDVERAVWGCTHADIGGRMLKSWRLPAFLEVLVQHHHTPMEASMPMEAAVVHAADFVTHGLGIGSSGASLVPELDMRAWKRLGLSEADLPEIVRQAERQADDVMAAFFPDEA</sequence>
<dbReference type="Gene3D" id="1.10.3210.10">
    <property type="entry name" value="Hypothetical protein af1432"/>
    <property type="match status" value="1"/>
</dbReference>
<dbReference type="PANTHER" id="PTHR33525:SF3">
    <property type="entry name" value="RIBONUCLEASE Y"/>
    <property type="match status" value="1"/>
</dbReference>